<feature type="domain" description="Pseudouridine synthase RsuA/RluA-like" evidence="2">
    <location>
        <begin position="76"/>
        <end position="230"/>
    </location>
</feature>
<evidence type="ECO:0000256" key="1">
    <source>
        <dbReference type="SAM" id="MobiDB-lite"/>
    </source>
</evidence>
<evidence type="ECO:0000259" key="2">
    <source>
        <dbReference type="Pfam" id="PF00849"/>
    </source>
</evidence>
<name>A0A7S4C3D3_CHRCT</name>
<dbReference type="AlphaFoldDB" id="A0A7S4C3D3"/>
<dbReference type="EMBL" id="HBIZ01061989">
    <property type="protein sequence ID" value="CAE0785704.1"/>
    <property type="molecule type" value="Transcribed_RNA"/>
</dbReference>
<dbReference type="InterPro" id="IPR006145">
    <property type="entry name" value="PsdUridine_synth_RsuA/RluA"/>
</dbReference>
<dbReference type="GO" id="GO:0000455">
    <property type="term" value="P:enzyme-directed rRNA pseudouridine synthesis"/>
    <property type="evidence" value="ECO:0007669"/>
    <property type="project" value="TreeGrafter"/>
</dbReference>
<feature type="region of interest" description="Disordered" evidence="1">
    <location>
        <begin position="1"/>
        <end position="30"/>
    </location>
</feature>
<dbReference type="InterPro" id="IPR020103">
    <property type="entry name" value="PsdUridine_synth_cat_dom_sf"/>
</dbReference>
<evidence type="ECO:0000313" key="3">
    <source>
        <dbReference type="EMBL" id="CAE0785704.1"/>
    </source>
</evidence>
<dbReference type="Gene3D" id="3.30.2350.10">
    <property type="entry name" value="Pseudouridine synthase"/>
    <property type="match status" value="1"/>
</dbReference>
<gene>
    <name evidence="3" type="ORF">PCAR00345_LOCUS38412</name>
</gene>
<dbReference type="PANTHER" id="PTHR21600:SF89">
    <property type="entry name" value="RIBOSOMAL LARGE SUBUNIT PSEUDOURIDINE SYNTHASE A"/>
    <property type="match status" value="1"/>
</dbReference>
<dbReference type="Pfam" id="PF00849">
    <property type="entry name" value="PseudoU_synth_2"/>
    <property type="match status" value="1"/>
</dbReference>
<dbReference type="GO" id="GO:0003723">
    <property type="term" value="F:RNA binding"/>
    <property type="evidence" value="ECO:0007669"/>
    <property type="project" value="InterPro"/>
</dbReference>
<reference evidence="3" key="1">
    <citation type="submission" date="2021-01" db="EMBL/GenBank/DDBJ databases">
        <authorList>
            <person name="Corre E."/>
            <person name="Pelletier E."/>
            <person name="Niang G."/>
            <person name="Scheremetjew M."/>
            <person name="Finn R."/>
            <person name="Kale V."/>
            <person name="Holt S."/>
            <person name="Cochrane G."/>
            <person name="Meng A."/>
            <person name="Brown T."/>
            <person name="Cohen L."/>
        </authorList>
    </citation>
    <scope>NUCLEOTIDE SEQUENCE</scope>
    <source>
        <strain evidence="3">CCMP645</strain>
    </source>
</reference>
<feature type="compositionally biased region" description="Low complexity" evidence="1">
    <location>
        <begin position="1"/>
        <end position="19"/>
    </location>
</feature>
<dbReference type="InterPro" id="IPR050188">
    <property type="entry name" value="RluA_PseudoU_synthase"/>
</dbReference>
<organism evidence="3">
    <name type="scientific">Chrysotila carterae</name>
    <name type="common">Marine alga</name>
    <name type="synonym">Syracosphaera carterae</name>
    <dbReference type="NCBI Taxonomy" id="13221"/>
    <lineage>
        <taxon>Eukaryota</taxon>
        <taxon>Haptista</taxon>
        <taxon>Haptophyta</taxon>
        <taxon>Prymnesiophyceae</taxon>
        <taxon>Isochrysidales</taxon>
        <taxon>Isochrysidaceae</taxon>
        <taxon>Chrysotila</taxon>
    </lineage>
</organism>
<dbReference type="SUPFAM" id="SSF55120">
    <property type="entry name" value="Pseudouridine synthase"/>
    <property type="match status" value="1"/>
</dbReference>
<accession>A0A7S4C3D3</accession>
<dbReference type="CDD" id="cd02869">
    <property type="entry name" value="PseudoU_synth_RluA_like"/>
    <property type="match status" value="1"/>
</dbReference>
<dbReference type="PANTHER" id="PTHR21600">
    <property type="entry name" value="MITOCHONDRIAL RNA PSEUDOURIDINE SYNTHASE"/>
    <property type="match status" value="1"/>
</dbReference>
<sequence>MMDAAMASLGPGAGAAPAATRRRRRPRAQLWQRSAPAASACIALFALLPEQMYAMQTAGCSLPTASWTLVHVDDALLVVDKQAGLLTVPGIGPEKADCLLSRLRMEGYPEILHAPHRLDRDTSGLVALGRTKQAHRSLSIQFQDRLVTKRYEALVHGWPSAESGTITQPIAKLSVPGAKHSRNAISAAGRPSTTEWYVDAMYTLRSGVRVARVSLLPRTGRPHQLRLHMHWLGHPILGDEIHGKPLESDEVPTAGARCDEMPTGSDEPLTREVTKSDTLDETRLEARLCLHAASLTFEHPLRKESITLDSASPF</sequence>
<dbReference type="GO" id="GO:0009982">
    <property type="term" value="F:pseudouridine synthase activity"/>
    <property type="evidence" value="ECO:0007669"/>
    <property type="project" value="InterPro"/>
</dbReference>
<proteinExistence type="predicted"/>
<protein>
    <recommendedName>
        <fullName evidence="2">Pseudouridine synthase RsuA/RluA-like domain-containing protein</fullName>
    </recommendedName>
</protein>